<evidence type="ECO:0000313" key="1">
    <source>
        <dbReference type="EMBL" id="TKR74226.1"/>
    </source>
</evidence>
<accession>A0A4U5MW99</accession>
<organism evidence="1">
    <name type="scientific">Populus alba</name>
    <name type="common">White poplar</name>
    <dbReference type="NCBI Taxonomy" id="43335"/>
    <lineage>
        <taxon>Eukaryota</taxon>
        <taxon>Viridiplantae</taxon>
        <taxon>Streptophyta</taxon>
        <taxon>Embryophyta</taxon>
        <taxon>Tracheophyta</taxon>
        <taxon>Spermatophyta</taxon>
        <taxon>Magnoliopsida</taxon>
        <taxon>eudicotyledons</taxon>
        <taxon>Gunneridae</taxon>
        <taxon>Pentapetalae</taxon>
        <taxon>rosids</taxon>
        <taxon>fabids</taxon>
        <taxon>Malpighiales</taxon>
        <taxon>Salicaceae</taxon>
        <taxon>Saliceae</taxon>
        <taxon>Populus</taxon>
    </lineage>
</organism>
<reference evidence="1" key="1">
    <citation type="submission" date="2018-10" db="EMBL/GenBank/DDBJ databases">
        <title>Population genomic analysis revealed the cold adaptation of white poplar.</title>
        <authorList>
            <person name="Liu Y.-J."/>
        </authorList>
    </citation>
    <scope>NUCLEOTIDE SEQUENCE [LARGE SCALE GENOMIC DNA]</scope>
    <source>
        <strain evidence="1">PAL-ZL1</strain>
    </source>
</reference>
<protein>
    <submittedName>
        <fullName evidence="1">Uncharacterized protein</fullName>
    </submittedName>
</protein>
<comment type="caution">
    <text evidence="1">The sequence shown here is derived from an EMBL/GenBank/DDBJ whole genome shotgun (WGS) entry which is preliminary data.</text>
</comment>
<gene>
    <name evidence="1" type="ORF">D5086_0000298290</name>
</gene>
<proteinExistence type="predicted"/>
<sequence>MSCHLEGGAASIEFSDATGIRNGGQNCCETPATAIKQDRTFHFKILIHIHNHTRLHLPLYDVAFENTKLSSCSFESHMMIYCRRMVWLHVFKPVMKVPAADAYLTSQTHQENET</sequence>
<dbReference type="AlphaFoldDB" id="A0A4U5MW99"/>
<name>A0A4U5MW99_POPAL</name>
<dbReference type="EMBL" id="RCHU01001174">
    <property type="protein sequence ID" value="TKR74226.1"/>
    <property type="molecule type" value="Genomic_DNA"/>
</dbReference>